<protein>
    <submittedName>
        <fullName evidence="1">Uncharacterized protein</fullName>
    </submittedName>
</protein>
<organism evidence="1 2">
    <name type="scientific">Paenibacillus gallinarum</name>
    <dbReference type="NCBI Taxonomy" id="2762232"/>
    <lineage>
        <taxon>Bacteria</taxon>
        <taxon>Bacillati</taxon>
        <taxon>Bacillota</taxon>
        <taxon>Bacilli</taxon>
        <taxon>Bacillales</taxon>
        <taxon>Paenibacillaceae</taxon>
        <taxon>Paenibacillus</taxon>
    </lineage>
</organism>
<gene>
    <name evidence="1" type="ORF">H9647_04625</name>
</gene>
<dbReference type="Proteomes" id="UP000608071">
    <property type="component" value="Unassembled WGS sequence"/>
</dbReference>
<accession>A0ABR8SUZ6</accession>
<sequence>MLTVHHSKQKVVTLERTELFFLAGILGSDRLLGIDDPFLGYLTEDIVKEWDKVKEALLQKGYLIQDEGSSDITMTPTVFSRVAIAGLSSRAFRFQYEDKGSSYEGYLHCTNERVVEVTPTQEEQVTYQLSDLGNVEQACEAVVDKIKWSQEKISENIPALMFSKKKFYENIKQYQELDSLSQALAEDCHDRQGAHALAKTIIEKQTEGEFQLLVWNGQEWESQSAAFISGPSVNWLLRMSTMGKGDWLVASPATKEQFKEMLFDWLNQPLDQEER</sequence>
<dbReference type="RefSeq" id="WP_191798526.1">
    <property type="nucleotide sequence ID" value="NZ_JACSQL010000001.1"/>
</dbReference>
<evidence type="ECO:0000313" key="2">
    <source>
        <dbReference type="Proteomes" id="UP000608071"/>
    </source>
</evidence>
<name>A0ABR8SUZ6_9BACL</name>
<keyword evidence="2" id="KW-1185">Reference proteome</keyword>
<dbReference type="EMBL" id="JACSQL010000001">
    <property type="protein sequence ID" value="MBD7967336.1"/>
    <property type="molecule type" value="Genomic_DNA"/>
</dbReference>
<comment type="caution">
    <text evidence="1">The sequence shown here is derived from an EMBL/GenBank/DDBJ whole genome shotgun (WGS) entry which is preliminary data.</text>
</comment>
<reference evidence="1 2" key="1">
    <citation type="submission" date="2020-08" db="EMBL/GenBank/DDBJ databases">
        <title>A Genomic Blueprint of the Chicken Gut Microbiome.</title>
        <authorList>
            <person name="Gilroy R."/>
            <person name="Ravi A."/>
            <person name="Getino M."/>
            <person name="Pursley I."/>
            <person name="Horton D.L."/>
            <person name="Alikhan N.-F."/>
            <person name="Baker D."/>
            <person name="Gharbi K."/>
            <person name="Hall N."/>
            <person name="Watson M."/>
            <person name="Adriaenssens E.M."/>
            <person name="Foster-Nyarko E."/>
            <person name="Jarju S."/>
            <person name="Secka A."/>
            <person name="Antonio M."/>
            <person name="Oren A."/>
            <person name="Chaudhuri R."/>
            <person name="La Ragione R.M."/>
            <person name="Hildebrand F."/>
            <person name="Pallen M.J."/>
        </authorList>
    </citation>
    <scope>NUCLEOTIDE SEQUENCE [LARGE SCALE GENOMIC DNA]</scope>
    <source>
        <strain evidence="1 2">Sa2BVA9</strain>
    </source>
</reference>
<proteinExistence type="predicted"/>
<evidence type="ECO:0000313" key="1">
    <source>
        <dbReference type="EMBL" id="MBD7967336.1"/>
    </source>
</evidence>